<proteinExistence type="predicted"/>
<reference evidence="2" key="1">
    <citation type="submission" date="2018-12" db="EMBL/GenBank/DDBJ databases">
        <authorList>
            <person name="Syme R.A."/>
            <person name="Farfan-Caceres L."/>
            <person name="Lichtenzveig J."/>
        </authorList>
    </citation>
    <scope>NUCLEOTIDE SEQUENCE</scope>
    <source>
        <strain evidence="2">Al4</strain>
    </source>
</reference>
<feature type="transmembrane region" description="Helical" evidence="1">
    <location>
        <begin position="280"/>
        <end position="309"/>
    </location>
</feature>
<feature type="transmembrane region" description="Helical" evidence="1">
    <location>
        <begin position="164"/>
        <end position="189"/>
    </location>
</feature>
<name>A0A8H7J1P3_9PLEO</name>
<organism evidence="2 3">
    <name type="scientific">Ascochyta lentis</name>
    <dbReference type="NCBI Taxonomy" id="205686"/>
    <lineage>
        <taxon>Eukaryota</taxon>
        <taxon>Fungi</taxon>
        <taxon>Dikarya</taxon>
        <taxon>Ascomycota</taxon>
        <taxon>Pezizomycotina</taxon>
        <taxon>Dothideomycetes</taxon>
        <taxon>Pleosporomycetidae</taxon>
        <taxon>Pleosporales</taxon>
        <taxon>Pleosporineae</taxon>
        <taxon>Didymellaceae</taxon>
        <taxon>Ascochyta</taxon>
    </lineage>
</organism>
<protein>
    <submittedName>
        <fullName evidence="2">Uncharacterized protein</fullName>
    </submittedName>
</protein>
<gene>
    <name evidence="2" type="ORF">EKO04_007263</name>
</gene>
<keyword evidence="3" id="KW-1185">Reference proteome</keyword>
<dbReference type="PANTHER" id="PTHR37577">
    <property type="entry name" value="INTEGRAL MEMBRANE PROTEIN"/>
    <property type="match status" value="1"/>
</dbReference>
<keyword evidence="1" id="KW-0472">Membrane</keyword>
<comment type="caution">
    <text evidence="2">The sequence shown here is derived from an EMBL/GenBank/DDBJ whole genome shotgun (WGS) entry which is preliminary data.</text>
</comment>
<accession>A0A8H7J1P3</accession>
<dbReference type="AlphaFoldDB" id="A0A8H7J1P3"/>
<evidence type="ECO:0000313" key="2">
    <source>
        <dbReference type="EMBL" id="KAF9694617.1"/>
    </source>
</evidence>
<evidence type="ECO:0000313" key="3">
    <source>
        <dbReference type="Proteomes" id="UP000651452"/>
    </source>
</evidence>
<feature type="transmembrane region" description="Helical" evidence="1">
    <location>
        <begin position="128"/>
        <end position="152"/>
    </location>
</feature>
<feature type="transmembrane region" description="Helical" evidence="1">
    <location>
        <begin position="329"/>
        <end position="353"/>
    </location>
</feature>
<keyword evidence="1" id="KW-1133">Transmembrane helix</keyword>
<dbReference type="Proteomes" id="UP000651452">
    <property type="component" value="Unassembled WGS sequence"/>
</dbReference>
<dbReference type="InterPro" id="IPR053018">
    <property type="entry name" value="Elsinochrome_Biosynth-Asso"/>
</dbReference>
<evidence type="ECO:0000256" key="1">
    <source>
        <dbReference type="SAM" id="Phobius"/>
    </source>
</evidence>
<feature type="transmembrane region" description="Helical" evidence="1">
    <location>
        <begin position="209"/>
        <end position="229"/>
    </location>
</feature>
<dbReference type="PANTHER" id="PTHR37577:SF1">
    <property type="entry name" value="INTEGRAL MEMBRANE PROTEIN"/>
    <property type="match status" value="1"/>
</dbReference>
<dbReference type="EMBL" id="RZGK01000013">
    <property type="protein sequence ID" value="KAF9694617.1"/>
    <property type="molecule type" value="Genomic_DNA"/>
</dbReference>
<sequence>MYCLRLFTSIDDIAWYNGDCGMGSEPDIAGVGVVLSFVLASVMTTAASILAMILDHAHDSKGRFTFRAPLKYVRERFLDTEWKKDYAWRPFLDPLIIGLGDQQLVTGYAVLLSGWIKVAQNTFEVQGAHFVLILYVCALSSSSHLAALITLRKYFRKYKLIAKIRITLVILFAVCLFASMIAAICMPPTTVSHGDTSTVERSRVQRLAFLVPMLFILIGFSTALVCILYSPDRKRRASRASDASASSMTRIVRRLTDQKSTLHSCSPRVLMAPAHFGLRLVYVLFLNPLIAFMVQILLATLSAVLVLTQKFAKPGGRSVCGLQDEGENVWGFGQTLSVAMLLLPVLGAVGVFLEGRQDIRMGG</sequence>
<keyword evidence="1" id="KW-0812">Transmembrane</keyword>
<feature type="transmembrane region" description="Helical" evidence="1">
    <location>
        <begin position="28"/>
        <end position="54"/>
    </location>
</feature>
<reference evidence="2" key="2">
    <citation type="submission" date="2020-09" db="EMBL/GenBank/DDBJ databases">
        <title>Reference genome assembly for Australian Ascochyta lentis isolate Al4.</title>
        <authorList>
            <person name="Lee R.C."/>
            <person name="Farfan-Caceres L.M."/>
            <person name="Debler J.W."/>
            <person name="Williams A.H."/>
            <person name="Henares B.M."/>
        </authorList>
    </citation>
    <scope>NUCLEOTIDE SEQUENCE</scope>
    <source>
        <strain evidence="2">Al4</strain>
    </source>
</reference>
<dbReference type="OrthoDB" id="5427664at2759"/>